<dbReference type="InterPro" id="IPR003593">
    <property type="entry name" value="AAA+_ATPase"/>
</dbReference>
<dbReference type="PROSITE" id="PS50893">
    <property type="entry name" value="ABC_TRANSPORTER_2"/>
    <property type="match status" value="1"/>
</dbReference>
<organism evidence="6 7">
    <name type="scientific">Acinetobacter brisouii CIP 110357</name>
    <dbReference type="NCBI Taxonomy" id="1341683"/>
    <lineage>
        <taxon>Bacteria</taxon>
        <taxon>Pseudomonadati</taxon>
        <taxon>Pseudomonadota</taxon>
        <taxon>Gammaproteobacteria</taxon>
        <taxon>Moraxellales</taxon>
        <taxon>Moraxellaceae</taxon>
        <taxon>Acinetobacter</taxon>
    </lineage>
</organism>
<dbReference type="Proteomes" id="UP000018418">
    <property type="component" value="Unassembled WGS sequence"/>
</dbReference>
<dbReference type="CDD" id="cd03255">
    <property type="entry name" value="ABC_MJ0796_LolCDE_FtsE"/>
    <property type="match status" value="1"/>
</dbReference>
<accession>V2US24</accession>
<protein>
    <recommendedName>
        <fullName evidence="5">ABC transporter domain-containing protein</fullName>
    </recommendedName>
</protein>
<sequence length="229" mass="25567">MPQPILRAQHLSQQIQVQNKTLQILQDIQLEIFAGEQVAITGRSGSGKSTLLGLLATLDQASSGQLWLCEQPVHELNEEQRAKLRLQYTGFVFQSFQLLSHLSALENVLLPLRLQPNFHYASAVAKAKKLLQQVGLERQIEQTPQVLSGGEQQRVAIARALVAEPKIIFADEPTGNLDEQTALEVEQLLFHLNQEMGVTLVLVTHDMNLASQCQRHFILHDGQLCEQQG</sequence>
<comment type="caution">
    <text evidence="6">The sequence shown here is derived from an EMBL/GenBank/DDBJ whole genome shotgun (WGS) entry which is preliminary data.</text>
</comment>
<dbReference type="Gene3D" id="3.40.50.300">
    <property type="entry name" value="P-loop containing nucleotide triphosphate hydrolases"/>
    <property type="match status" value="1"/>
</dbReference>
<dbReference type="InterPro" id="IPR003439">
    <property type="entry name" value="ABC_transporter-like_ATP-bd"/>
</dbReference>
<dbReference type="SMART" id="SM00382">
    <property type="entry name" value="AAA"/>
    <property type="match status" value="1"/>
</dbReference>
<proteinExistence type="inferred from homology"/>
<dbReference type="PANTHER" id="PTHR42798:SF2">
    <property type="entry name" value="ABC TRANSPORTER ATP-BINDING PROTEIN MG467-RELATED"/>
    <property type="match status" value="1"/>
</dbReference>
<dbReference type="Pfam" id="PF00005">
    <property type="entry name" value="ABC_tran"/>
    <property type="match status" value="1"/>
</dbReference>
<dbReference type="InterPro" id="IPR017871">
    <property type="entry name" value="ABC_transporter-like_CS"/>
</dbReference>
<dbReference type="RefSeq" id="WP_004899784.1">
    <property type="nucleotide sequence ID" value="NZ_BBTI01000002.1"/>
</dbReference>
<dbReference type="HOGENOM" id="CLU_000604_1_22_6"/>
<dbReference type="PANTHER" id="PTHR42798">
    <property type="entry name" value="LIPOPROTEIN-RELEASING SYSTEM ATP-BINDING PROTEIN LOLD"/>
    <property type="match status" value="1"/>
</dbReference>
<dbReference type="FunFam" id="3.40.50.300:FF:000032">
    <property type="entry name" value="Export ABC transporter ATP-binding protein"/>
    <property type="match status" value="1"/>
</dbReference>
<gene>
    <name evidence="6" type="ORF">P255_01965</name>
</gene>
<dbReference type="GO" id="GO:0016887">
    <property type="term" value="F:ATP hydrolysis activity"/>
    <property type="evidence" value="ECO:0007669"/>
    <property type="project" value="InterPro"/>
</dbReference>
<feature type="domain" description="ABC transporter" evidence="5">
    <location>
        <begin position="6"/>
        <end position="229"/>
    </location>
</feature>
<evidence type="ECO:0000313" key="6">
    <source>
        <dbReference type="EMBL" id="ESK51450.1"/>
    </source>
</evidence>
<dbReference type="OrthoDB" id="9801477at2"/>
<evidence type="ECO:0000259" key="5">
    <source>
        <dbReference type="PROSITE" id="PS50893"/>
    </source>
</evidence>
<keyword evidence="7" id="KW-1185">Reference proteome</keyword>
<dbReference type="GO" id="GO:1902495">
    <property type="term" value="C:transmembrane transporter complex"/>
    <property type="evidence" value="ECO:0007669"/>
    <property type="project" value="UniProtKB-ARBA"/>
</dbReference>
<keyword evidence="2" id="KW-0547">Nucleotide-binding</keyword>
<dbReference type="SUPFAM" id="SSF52540">
    <property type="entry name" value="P-loop containing nucleoside triphosphate hydrolases"/>
    <property type="match status" value="1"/>
</dbReference>
<dbReference type="EMBL" id="AYEU01000006">
    <property type="protein sequence ID" value="ESK51450.1"/>
    <property type="molecule type" value="Genomic_DNA"/>
</dbReference>
<evidence type="ECO:0000256" key="4">
    <source>
        <dbReference type="ARBA" id="ARBA00038388"/>
    </source>
</evidence>
<dbReference type="InterPro" id="IPR027417">
    <property type="entry name" value="P-loop_NTPase"/>
</dbReference>
<keyword evidence="3" id="KW-0067">ATP-binding</keyword>
<keyword evidence="1" id="KW-0813">Transport</keyword>
<dbReference type="PATRIC" id="fig|1341683.3.peg.1952"/>
<dbReference type="InterPro" id="IPR017911">
    <property type="entry name" value="MacB-like_ATP-bd"/>
</dbReference>
<dbReference type="GO" id="GO:0022857">
    <property type="term" value="F:transmembrane transporter activity"/>
    <property type="evidence" value="ECO:0007669"/>
    <property type="project" value="UniProtKB-ARBA"/>
</dbReference>
<evidence type="ECO:0000256" key="2">
    <source>
        <dbReference type="ARBA" id="ARBA00022741"/>
    </source>
</evidence>
<dbReference type="AlphaFoldDB" id="V2US24"/>
<name>V2US24_9GAMM</name>
<reference evidence="6 7" key="1">
    <citation type="submission" date="2013-10" db="EMBL/GenBank/DDBJ databases">
        <title>The Genome Sequence of Acinetobacter brisouii CIP 110357.</title>
        <authorList>
            <consortium name="The Broad Institute Genomics Platform"/>
            <consortium name="The Broad Institute Genome Sequencing Center for Infectious Disease"/>
            <person name="Cerqueira G."/>
            <person name="Feldgarden M."/>
            <person name="Courvalin P."/>
            <person name="Grillot-Courvalin C."/>
            <person name="Clermont D."/>
            <person name="Rocha E."/>
            <person name="Yoon E.-J."/>
            <person name="Nemec A."/>
            <person name="Young S.K."/>
            <person name="Zeng Q."/>
            <person name="Gargeya S."/>
            <person name="Fitzgerald M."/>
            <person name="Abouelleil A."/>
            <person name="Alvarado L."/>
            <person name="Berlin A.M."/>
            <person name="Chapman S.B."/>
            <person name="Gainer-Dewar J."/>
            <person name="Goldberg J."/>
            <person name="Gnerre S."/>
            <person name="Griggs A."/>
            <person name="Gujja S."/>
            <person name="Hansen M."/>
            <person name="Howarth C."/>
            <person name="Imamovic A."/>
            <person name="Ireland A."/>
            <person name="Larimer J."/>
            <person name="McCowan C."/>
            <person name="Murphy C."/>
            <person name="Pearson M."/>
            <person name="Poon T.W."/>
            <person name="Priest M."/>
            <person name="Roberts A."/>
            <person name="Saif S."/>
            <person name="Shea T."/>
            <person name="Sykes S."/>
            <person name="Wortman J."/>
            <person name="Nusbaum C."/>
            <person name="Birren B."/>
        </authorList>
    </citation>
    <scope>NUCLEOTIDE SEQUENCE [LARGE SCALE GENOMIC DNA]</scope>
    <source>
        <strain evidence="6 7">CIP 110357</strain>
    </source>
</reference>
<dbReference type="PROSITE" id="PS00211">
    <property type="entry name" value="ABC_TRANSPORTER_1"/>
    <property type="match status" value="1"/>
</dbReference>
<dbReference type="STRING" id="396323.VH98_08730"/>
<evidence type="ECO:0000256" key="1">
    <source>
        <dbReference type="ARBA" id="ARBA00022448"/>
    </source>
</evidence>
<evidence type="ECO:0000313" key="7">
    <source>
        <dbReference type="Proteomes" id="UP000018418"/>
    </source>
</evidence>
<evidence type="ECO:0000256" key="3">
    <source>
        <dbReference type="ARBA" id="ARBA00022840"/>
    </source>
</evidence>
<comment type="similarity">
    <text evidence="4">Belongs to the ABC transporter superfamily. Macrolide exporter (TC 3.A.1.122) family.</text>
</comment>
<dbReference type="GO" id="GO:0005524">
    <property type="term" value="F:ATP binding"/>
    <property type="evidence" value="ECO:0007669"/>
    <property type="project" value="UniProtKB-KW"/>
</dbReference>